<dbReference type="EMBL" id="UINC01001678">
    <property type="protein sequence ID" value="SUZ86374.1"/>
    <property type="molecule type" value="Genomic_DNA"/>
</dbReference>
<protein>
    <recommendedName>
        <fullName evidence="1">Polynucleotide kinase PNKP phosphatase domain-containing protein</fullName>
    </recommendedName>
</protein>
<organism evidence="2">
    <name type="scientific">marine metagenome</name>
    <dbReference type="NCBI Taxonomy" id="408172"/>
    <lineage>
        <taxon>unclassified sequences</taxon>
        <taxon>metagenomes</taxon>
        <taxon>ecological metagenomes</taxon>
    </lineage>
</organism>
<reference evidence="2" key="1">
    <citation type="submission" date="2018-05" db="EMBL/GenBank/DDBJ databases">
        <authorList>
            <person name="Lanie J.A."/>
            <person name="Ng W.-L."/>
            <person name="Kazmierczak K.M."/>
            <person name="Andrzejewski T.M."/>
            <person name="Davidsen T.M."/>
            <person name="Wayne K.J."/>
            <person name="Tettelin H."/>
            <person name="Glass J.I."/>
            <person name="Rusch D."/>
            <person name="Podicherti R."/>
            <person name="Tsui H.-C.T."/>
            <person name="Winkler M.E."/>
        </authorList>
    </citation>
    <scope>NUCLEOTIDE SEQUENCE</scope>
</reference>
<feature type="domain" description="Polynucleotide kinase PNKP phosphatase" evidence="1">
    <location>
        <begin position="1"/>
        <end position="139"/>
    </location>
</feature>
<dbReference type="InterPro" id="IPR023214">
    <property type="entry name" value="HAD_sf"/>
</dbReference>
<evidence type="ECO:0000313" key="2">
    <source>
        <dbReference type="EMBL" id="SUZ86374.1"/>
    </source>
</evidence>
<sequence>VVVDVDGVLSDASGRQHLLAGETRAWDRFFEASVTDPPIPEGIRLVEHLVGGRTTILLTARPARLVDTTTAWLDHHGVGWDMLVMRADGDHRSSPDVKATALAGLRADGHQVELAVDDDPRNAEMYRSAGVPTVYLHSGYYDL</sequence>
<dbReference type="InterPro" id="IPR056782">
    <property type="entry name" value="HAD_PNKP"/>
</dbReference>
<evidence type="ECO:0000259" key="1">
    <source>
        <dbReference type="Pfam" id="PF25109"/>
    </source>
</evidence>
<feature type="non-terminal residue" evidence="2">
    <location>
        <position position="1"/>
    </location>
</feature>
<proteinExistence type="predicted"/>
<dbReference type="InterPro" id="IPR036412">
    <property type="entry name" value="HAD-like_sf"/>
</dbReference>
<dbReference type="SUPFAM" id="SSF56784">
    <property type="entry name" value="HAD-like"/>
    <property type="match status" value="1"/>
</dbReference>
<accession>A0A381R589</accession>
<name>A0A381R589_9ZZZZ</name>
<gene>
    <name evidence="2" type="ORF">METZ01_LOCUS39228</name>
</gene>
<dbReference type="AlphaFoldDB" id="A0A381R589"/>
<dbReference type="Pfam" id="PF25109">
    <property type="entry name" value="HAD_PNKP"/>
    <property type="match status" value="1"/>
</dbReference>
<dbReference type="Gene3D" id="3.40.50.1000">
    <property type="entry name" value="HAD superfamily/HAD-like"/>
    <property type="match status" value="1"/>
</dbReference>